<dbReference type="EMBL" id="QGGM01000020">
    <property type="protein sequence ID" value="PWK05634.1"/>
    <property type="molecule type" value="Genomic_DNA"/>
</dbReference>
<dbReference type="SUPFAM" id="SSF56059">
    <property type="entry name" value="Glutathione synthetase ATP-binding domain-like"/>
    <property type="match status" value="1"/>
</dbReference>
<reference evidence="1 2" key="1">
    <citation type="submission" date="2018-05" db="EMBL/GenBank/DDBJ databases">
        <title>Genomic Encyclopedia of Type Strains, Phase IV (KMG-IV): sequencing the most valuable type-strain genomes for metagenomic binning, comparative biology and taxonomic classification.</title>
        <authorList>
            <person name="Goeker M."/>
        </authorList>
    </citation>
    <scope>NUCLEOTIDE SEQUENCE [LARGE SCALE GENOMIC DNA]</scope>
    <source>
        <strain evidence="1 2">DSM 7229</strain>
    </source>
</reference>
<sequence length="431" mass="48282">MEHPTNTNNNEKNDGLANRLNQECYCITLDRKALNTSLQDQLVETRNNPIGANELNKLFSATPVFVPKTEIEAMERIVRAIESAAELPLYQEQVLSWAPEIAAFDPGPIGALMGYDFHLGSDGPQLIEVNTNAGGAFLNVLLARAQKRCCNPSEQSAATNQMLDRFEEAVFDMFKQEWQRQSAVAMPNRIAIVDNDPESQFMFLEFELACQLLQARGIDTVILDPSELEYIDGTLTAHGQKIDMIYNRLVDFAFEDPDHVLLKQAYLEGAVVVTPNPRVHAMLANKQNLTLLSDSQILRSWGLDEAAVECLERSVPRTKIVSRDDAAELWLTRRQLFFKPVAGHGSKGVYRGSKLTRRVFENILDEDYIAQTFVPAGERSLKIDDIVTTRKVDIRLYTYGGKLLLPAARVYQGQVTNFRTPGGGFAPVFQV</sequence>
<organism evidence="1 2">
    <name type="scientific">Psychrobacter immobilis</name>
    <dbReference type="NCBI Taxonomy" id="498"/>
    <lineage>
        <taxon>Bacteria</taxon>
        <taxon>Pseudomonadati</taxon>
        <taxon>Pseudomonadota</taxon>
        <taxon>Gammaproteobacteria</taxon>
        <taxon>Moraxellales</taxon>
        <taxon>Moraxellaceae</taxon>
        <taxon>Psychrobacter</taxon>
    </lineage>
</organism>
<name>A0A2V1ZMH6_PSYIM</name>
<evidence type="ECO:0000313" key="2">
    <source>
        <dbReference type="Proteomes" id="UP000245655"/>
    </source>
</evidence>
<accession>A0A2V1ZMH6</accession>
<dbReference type="RefSeq" id="WP_109592637.1">
    <property type="nucleotide sequence ID" value="NZ_QGGM01000020.1"/>
</dbReference>
<keyword evidence="2" id="KW-1185">Reference proteome</keyword>
<dbReference type="Proteomes" id="UP000245655">
    <property type="component" value="Unassembled WGS sequence"/>
</dbReference>
<proteinExistence type="predicted"/>
<evidence type="ECO:0000313" key="1">
    <source>
        <dbReference type="EMBL" id="PWK05634.1"/>
    </source>
</evidence>
<dbReference type="GeneID" id="60256340"/>
<dbReference type="AlphaFoldDB" id="A0A2V1ZMH6"/>
<evidence type="ECO:0008006" key="3">
    <source>
        <dbReference type="Google" id="ProtNLM"/>
    </source>
</evidence>
<protein>
    <recommendedName>
        <fullName evidence="3">Circularly permuted ATP-grasp superfamily protein</fullName>
    </recommendedName>
</protein>
<gene>
    <name evidence="1" type="ORF">C8D84_12033</name>
</gene>
<comment type="caution">
    <text evidence="1">The sequence shown here is derived from an EMBL/GenBank/DDBJ whole genome shotgun (WGS) entry which is preliminary data.</text>
</comment>